<keyword evidence="1" id="KW-0233">DNA recombination</keyword>
<evidence type="ECO:0000256" key="1">
    <source>
        <dbReference type="ARBA" id="ARBA00023172"/>
    </source>
</evidence>
<dbReference type="AlphaFoldDB" id="A0AAN2FHX8"/>
<gene>
    <name evidence="3" type="primary">tnp-IS30</name>
    <name evidence="3" type="ORF">DAPPPG734_25570</name>
</gene>
<dbReference type="InterPro" id="IPR001584">
    <property type="entry name" value="Integrase_cat-core"/>
</dbReference>
<dbReference type="InterPro" id="IPR036397">
    <property type="entry name" value="RNaseH_sf"/>
</dbReference>
<dbReference type="GO" id="GO:0003676">
    <property type="term" value="F:nucleic acid binding"/>
    <property type="evidence" value="ECO:0007669"/>
    <property type="project" value="InterPro"/>
</dbReference>
<feature type="domain" description="Integrase catalytic" evidence="2">
    <location>
        <begin position="221"/>
        <end position="329"/>
    </location>
</feature>
<evidence type="ECO:0000313" key="3">
    <source>
        <dbReference type="EMBL" id="CAH6384702.1"/>
    </source>
</evidence>
<evidence type="ECO:0000313" key="4">
    <source>
        <dbReference type="Proteomes" id="UP001158961"/>
    </source>
</evidence>
<dbReference type="InterPro" id="IPR025246">
    <property type="entry name" value="IS30-like_HTH"/>
</dbReference>
<dbReference type="InterPro" id="IPR012337">
    <property type="entry name" value="RNaseH-like_sf"/>
</dbReference>
<protein>
    <submittedName>
        <fullName evidence="3">IS30 family transposase</fullName>
    </submittedName>
</protein>
<keyword evidence="3" id="KW-0614">Plasmid</keyword>
<dbReference type="Gene3D" id="3.30.420.10">
    <property type="entry name" value="Ribonuclease H-like superfamily/Ribonuclease H"/>
    <property type="match status" value="1"/>
</dbReference>
<dbReference type="SUPFAM" id="SSF53098">
    <property type="entry name" value="Ribonuclease H-like"/>
    <property type="match status" value="1"/>
</dbReference>
<dbReference type="GO" id="GO:0015074">
    <property type="term" value="P:DNA integration"/>
    <property type="evidence" value="ECO:0007669"/>
    <property type="project" value="InterPro"/>
</dbReference>
<dbReference type="Pfam" id="PF00665">
    <property type="entry name" value="rve"/>
    <property type="match status" value="1"/>
</dbReference>
<name>A0AAN2FHX8_ENTAG</name>
<reference evidence="3" key="1">
    <citation type="submission" date="2022-05" db="EMBL/GenBank/DDBJ databases">
        <authorList>
            <person name="Pothier F. J."/>
        </authorList>
    </citation>
    <scope>NUCLEOTIDE SEQUENCE</scope>
    <source>
        <strain evidence="3">DAPP-PG734</strain>
        <plasmid evidence="3">P4</plasmid>
    </source>
</reference>
<dbReference type="GO" id="GO:0006310">
    <property type="term" value="P:DNA recombination"/>
    <property type="evidence" value="ECO:0007669"/>
    <property type="project" value="UniProtKB-KW"/>
</dbReference>
<sequence>MKRRTRIYYTPEQKAIIWDRYKQGDSLHDIARMFDRYHSSVMPTIHQTGGYRPSVRKRHRLALSLDEREEISRGLVAKSSIRDIADKLSRAPSTISREIKRHGGAKHYRAAKADKDAWDSALRPKPCKLIGCTALCKIIAEKMYQDWSPEQIAGWLKRCYPDNQEMQVSHETIYKTLFIQTRGALKKELQQCLRSGRVVRKSRTTSLKGKGLGSIPDAIPISERPSDVADRAIPGHWEGDLIQGSKNSYIVTMVERHSRFVMLAKISDNKTATVISALIKQARQLPVELYKTLTWDRGAEMTNHTLFTVATEIEVYFCDPQSPWQRGSN</sequence>
<accession>A0AAN2FHX8</accession>
<proteinExistence type="predicted"/>
<dbReference type="GO" id="GO:0032196">
    <property type="term" value="P:transposition"/>
    <property type="evidence" value="ECO:0007669"/>
    <property type="project" value="TreeGrafter"/>
</dbReference>
<organism evidence="3 4">
    <name type="scientific">Enterobacter agglomerans</name>
    <name type="common">Erwinia herbicola</name>
    <name type="synonym">Pantoea agglomerans</name>
    <dbReference type="NCBI Taxonomy" id="549"/>
    <lineage>
        <taxon>Bacteria</taxon>
        <taxon>Pseudomonadati</taxon>
        <taxon>Pseudomonadota</taxon>
        <taxon>Gammaproteobacteria</taxon>
        <taxon>Enterobacterales</taxon>
        <taxon>Erwiniaceae</taxon>
        <taxon>Pantoea</taxon>
        <taxon>Pantoea agglomerans group</taxon>
    </lineage>
</organism>
<dbReference type="InterPro" id="IPR053392">
    <property type="entry name" value="Transposase_IS30-like"/>
</dbReference>
<dbReference type="Proteomes" id="UP001158961">
    <property type="component" value="Plasmid P4"/>
</dbReference>
<dbReference type="PANTHER" id="PTHR10948:SF23">
    <property type="entry name" value="TRANSPOSASE INSI FOR INSERTION SEQUENCE ELEMENT IS30A-RELATED"/>
    <property type="match status" value="1"/>
</dbReference>
<dbReference type="NCBIfam" id="NF033563">
    <property type="entry name" value="transpos_IS30"/>
    <property type="match status" value="1"/>
</dbReference>
<dbReference type="GO" id="GO:0004803">
    <property type="term" value="F:transposase activity"/>
    <property type="evidence" value="ECO:0007669"/>
    <property type="project" value="TreeGrafter"/>
</dbReference>
<dbReference type="InterPro" id="IPR051917">
    <property type="entry name" value="Transposase-Integrase"/>
</dbReference>
<dbReference type="PROSITE" id="PS50994">
    <property type="entry name" value="INTEGRASE"/>
    <property type="match status" value="1"/>
</dbReference>
<dbReference type="GO" id="GO:0005829">
    <property type="term" value="C:cytosol"/>
    <property type="evidence" value="ECO:0007669"/>
    <property type="project" value="TreeGrafter"/>
</dbReference>
<dbReference type="EMBL" id="OW970319">
    <property type="protein sequence ID" value="CAH6384702.1"/>
    <property type="molecule type" value="Genomic_DNA"/>
</dbReference>
<dbReference type="PANTHER" id="PTHR10948">
    <property type="entry name" value="TRANSPOSASE"/>
    <property type="match status" value="1"/>
</dbReference>
<dbReference type="Pfam" id="PF13936">
    <property type="entry name" value="HTH_38"/>
    <property type="match status" value="1"/>
</dbReference>
<evidence type="ECO:0000259" key="2">
    <source>
        <dbReference type="PROSITE" id="PS50994"/>
    </source>
</evidence>
<geneLocation type="plasmid" evidence="3 4">
    <name>P4</name>
</geneLocation>